<organism evidence="9 10">
    <name type="scientific">Puniceibacterium sediminis</name>
    <dbReference type="NCBI Taxonomy" id="1608407"/>
    <lineage>
        <taxon>Bacteria</taxon>
        <taxon>Pseudomonadati</taxon>
        <taxon>Pseudomonadota</taxon>
        <taxon>Alphaproteobacteria</taxon>
        <taxon>Rhodobacterales</taxon>
        <taxon>Paracoccaceae</taxon>
        <taxon>Puniceibacterium</taxon>
    </lineage>
</organism>
<evidence type="ECO:0000256" key="1">
    <source>
        <dbReference type="ARBA" id="ARBA00001917"/>
    </source>
</evidence>
<protein>
    <submittedName>
        <fullName evidence="9">L-lactate dehydrogenase (Cytochrome)</fullName>
    </submittedName>
</protein>
<sequence length="409" mass="44233">MFQPPPGKACNLLNSNASPLAAGPATGQSCAMDMNSRFPAITDLRARARQRIPRFVWEYLDSATGTEATQRRNRAALDRILFTPSILHGEISSDLTTSLLGETHPLPVGIAPLGMSGLVWPDAERTLATAATRAGIPYGLSTVATQTPETIGPLTGGKGWFQLYPPRDTEIRRDMLRRARESGFSTLILTVDVPVASRRERQLRSGLTQPPRLTPRLLAQVALRPAWAMGTARLGMPHMRTLDDYSSDTGSKDSTAHVGYLLRTSPDWDYLDWLREHWQGNLVVKGVLNPADVPRLERSGVDAIWVSNHAGRQFDAAPASIEVLPAIRAATTLPLIMDSGIEGGLDILRAIAQGADFVMLGRAFHYALAALGQDGPAHLIDTLARDMAANLGQLGVARPTDLRGLAHLG</sequence>
<dbReference type="AlphaFoldDB" id="A0A238UWI9"/>
<dbReference type="Proteomes" id="UP000198417">
    <property type="component" value="Unassembled WGS sequence"/>
</dbReference>
<keyword evidence="2 7" id="KW-0285">Flavoprotein</keyword>
<feature type="active site" description="Proton acceptor" evidence="6">
    <location>
        <position position="309"/>
    </location>
</feature>
<dbReference type="CDD" id="cd02809">
    <property type="entry name" value="alpha_hydroxyacid_oxid_FMN"/>
    <property type="match status" value="1"/>
</dbReference>
<feature type="binding site" evidence="7">
    <location>
        <position position="307"/>
    </location>
    <ligand>
        <name>FMN</name>
        <dbReference type="ChEBI" id="CHEBI:58210"/>
    </ligand>
</feature>
<dbReference type="PANTHER" id="PTHR10578">
    <property type="entry name" value="S -2-HYDROXY-ACID OXIDASE-RELATED"/>
    <property type="match status" value="1"/>
</dbReference>
<evidence type="ECO:0000259" key="8">
    <source>
        <dbReference type="PROSITE" id="PS51349"/>
    </source>
</evidence>
<proteinExistence type="inferred from homology"/>
<evidence type="ECO:0000256" key="2">
    <source>
        <dbReference type="ARBA" id="ARBA00022630"/>
    </source>
</evidence>
<dbReference type="InterPro" id="IPR037396">
    <property type="entry name" value="FMN_HAD"/>
</dbReference>
<gene>
    <name evidence="9" type="ORF">SAMN06265370_101227</name>
</gene>
<feature type="binding site" evidence="7">
    <location>
        <position position="141"/>
    </location>
    <ligand>
        <name>FMN</name>
        <dbReference type="ChEBI" id="CHEBI:58210"/>
    </ligand>
</feature>
<feature type="binding site" evidence="7">
    <location>
        <position position="199"/>
    </location>
    <ligand>
        <name>glyoxylate</name>
        <dbReference type="ChEBI" id="CHEBI:36655"/>
    </ligand>
</feature>
<feature type="binding site" evidence="7">
    <location>
        <begin position="361"/>
        <end position="362"/>
    </location>
    <ligand>
        <name>FMN</name>
        <dbReference type="ChEBI" id="CHEBI:58210"/>
    </ligand>
</feature>
<dbReference type="PROSITE" id="PS51349">
    <property type="entry name" value="FMN_HYDROXY_ACID_DH_2"/>
    <property type="match status" value="1"/>
</dbReference>
<feature type="binding site" evidence="7">
    <location>
        <position position="59"/>
    </location>
    <ligand>
        <name>glyoxylate</name>
        <dbReference type="ChEBI" id="CHEBI:36655"/>
    </ligand>
</feature>
<comment type="cofactor">
    <cofactor evidence="1">
        <name>FMN</name>
        <dbReference type="ChEBI" id="CHEBI:58210"/>
    </cofactor>
</comment>
<evidence type="ECO:0000256" key="6">
    <source>
        <dbReference type="PIRSR" id="PIRSR000138-1"/>
    </source>
</evidence>
<dbReference type="InterPro" id="IPR012133">
    <property type="entry name" value="Alpha-hydoxy_acid_DH_FMN"/>
</dbReference>
<keyword evidence="3 7" id="KW-0288">FMN</keyword>
<dbReference type="GO" id="GO:0005886">
    <property type="term" value="C:plasma membrane"/>
    <property type="evidence" value="ECO:0007669"/>
    <property type="project" value="TreeGrafter"/>
</dbReference>
<keyword evidence="10" id="KW-1185">Reference proteome</keyword>
<feature type="binding site" evidence="7">
    <location>
        <position position="285"/>
    </location>
    <ligand>
        <name>FMN</name>
        <dbReference type="ChEBI" id="CHEBI:58210"/>
    </ligand>
</feature>
<dbReference type="GO" id="GO:0009060">
    <property type="term" value="P:aerobic respiration"/>
    <property type="evidence" value="ECO:0007669"/>
    <property type="project" value="TreeGrafter"/>
</dbReference>
<feature type="binding site" evidence="7">
    <location>
        <position position="164"/>
    </location>
    <ligand>
        <name>glyoxylate</name>
        <dbReference type="ChEBI" id="CHEBI:36655"/>
    </ligand>
</feature>
<name>A0A238UWI9_9RHOB</name>
<dbReference type="InterPro" id="IPR013785">
    <property type="entry name" value="Aldolase_TIM"/>
</dbReference>
<feature type="binding site" evidence="7">
    <location>
        <position position="190"/>
    </location>
    <ligand>
        <name>FMN</name>
        <dbReference type="ChEBI" id="CHEBI:58210"/>
    </ligand>
</feature>
<dbReference type="GO" id="GO:0004459">
    <property type="term" value="F:L-lactate dehydrogenase (NAD+) activity"/>
    <property type="evidence" value="ECO:0007669"/>
    <property type="project" value="TreeGrafter"/>
</dbReference>
<feature type="binding site" evidence="7">
    <location>
        <position position="312"/>
    </location>
    <ligand>
        <name>glyoxylate</name>
        <dbReference type="ChEBI" id="CHEBI:36655"/>
    </ligand>
</feature>
<dbReference type="InterPro" id="IPR000262">
    <property type="entry name" value="FMN-dep_DH"/>
</dbReference>
<dbReference type="Gene3D" id="3.20.20.70">
    <property type="entry name" value="Aldolase class I"/>
    <property type="match status" value="1"/>
</dbReference>
<dbReference type="SUPFAM" id="SSF51395">
    <property type="entry name" value="FMN-linked oxidoreductases"/>
    <property type="match status" value="1"/>
</dbReference>
<dbReference type="PIRSF" id="PIRSF000138">
    <property type="entry name" value="Al-hdrx_acd_dh"/>
    <property type="match status" value="1"/>
</dbReference>
<evidence type="ECO:0000256" key="5">
    <source>
        <dbReference type="ARBA" id="ARBA00024042"/>
    </source>
</evidence>
<feature type="binding site" evidence="7">
    <location>
        <position position="162"/>
    </location>
    <ligand>
        <name>FMN</name>
        <dbReference type="ChEBI" id="CHEBI:58210"/>
    </ligand>
</feature>
<feature type="binding site" evidence="7">
    <location>
        <begin position="112"/>
        <end position="114"/>
    </location>
    <ligand>
        <name>FMN</name>
        <dbReference type="ChEBI" id="CHEBI:58210"/>
    </ligand>
</feature>
<keyword evidence="4" id="KW-0560">Oxidoreductase</keyword>
<dbReference type="EMBL" id="FZNN01000001">
    <property type="protein sequence ID" value="SNR26376.1"/>
    <property type="molecule type" value="Genomic_DNA"/>
</dbReference>
<dbReference type="Pfam" id="PF01070">
    <property type="entry name" value="FMN_dh"/>
    <property type="match status" value="1"/>
</dbReference>
<accession>A0A238UWI9</accession>
<evidence type="ECO:0000313" key="9">
    <source>
        <dbReference type="EMBL" id="SNR26376.1"/>
    </source>
</evidence>
<comment type="similarity">
    <text evidence="5">Belongs to the FMN-dependent alpha-hydroxy acid dehydrogenase family.</text>
</comment>
<dbReference type="GO" id="GO:0010181">
    <property type="term" value="F:FMN binding"/>
    <property type="evidence" value="ECO:0007669"/>
    <property type="project" value="InterPro"/>
</dbReference>
<evidence type="ECO:0000256" key="7">
    <source>
        <dbReference type="PIRSR" id="PIRSR000138-2"/>
    </source>
</evidence>
<evidence type="ECO:0000256" key="3">
    <source>
        <dbReference type="ARBA" id="ARBA00022643"/>
    </source>
</evidence>
<feature type="binding site" evidence="7">
    <location>
        <position position="309"/>
    </location>
    <ligand>
        <name>glyoxylate</name>
        <dbReference type="ChEBI" id="CHEBI:36655"/>
    </ligand>
</feature>
<dbReference type="PANTHER" id="PTHR10578:SF107">
    <property type="entry name" value="2-HYDROXYACID OXIDASE 1"/>
    <property type="match status" value="1"/>
</dbReference>
<reference evidence="9 10" key="1">
    <citation type="submission" date="2017-06" db="EMBL/GenBank/DDBJ databases">
        <authorList>
            <person name="Kim H.J."/>
            <person name="Triplett B.A."/>
        </authorList>
    </citation>
    <scope>NUCLEOTIDE SEQUENCE [LARGE SCALE GENOMIC DNA]</scope>
    <source>
        <strain evidence="9 10">DSM 29052</strain>
    </source>
</reference>
<evidence type="ECO:0000256" key="4">
    <source>
        <dbReference type="ARBA" id="ARBA00023002"/>
    </source>
</evidence>
<evidence type="ECO:0000313" key="10">
    <source>
        <dbReference type="Proteomes" id="UP000198417"/>
    </source>
</evidence>
<feature type="domain" description="FMN hydroxy acid dehydrogenase" evidence="8">
    <location>
        <begin position="33"/>
        <end position="409"/>
    </location>
</feature>